<sequence length="475" mass="49182">MVKQTPNTHPSLSIIFNSCSISSFPHSRTRLHSPSPLSLSHFSKMGRHHLLIVLLSLSAIVAIVSAHNITDILAADPSYSDYNSFLSQTKLADEINSRQTITVLVLNNGAFSAVTHNHPLSVVKNILSLHILLDYFDNSKLHQITNGTTLSTTLYQTTGTAEGNVGSVNITDLKGGKVGFGSAAPGSKLDSTYTKSVKQIPYNISVLEISAPIIAPGLLTAPPPSADVNITALLEKAGCKTFASLIVSNGVIKTFQSTADKGLTVFAPNDEAFKARGVPDLNKLTNAEKVSLLQYHATAKYLPVGSLKTSKDPISTLATNGAGKFDFTVSVAGDSVTLHTGVDSSRIADTVLDSTPLSLYSVDSVLLPPELFAKSPSPAPAPEPASAPSPSPASAPSPSPASAPSPDSEAPSPFPASPPAPAGETPAGAPADAPSSEAERSNSGKNAGVHVKASAVLTVTVTALSAFVISSFFMS</sequence>
<organism evidence="15 16">
    <name type="scientific">Canavalia gladiata</name>
    <name type="common">Sword bean</name>
    <name type="synonym">Dolichos gladiatus</name>
    <dbReference type="NCBI Taxonomy" id="3824"/>
    <lineage>
        <taxon>Eukaryota</taxon>
        <taxon>Viridiplantae</taxon>
        <taxon>Streptophyta</taxon>
        <taxon>Embryophyta</taxon>
        <taxon>Tracheophyta</taxon>
        <taxon>Spermatophyta</taxon>
        <taxon>Magnoliopsida</taxon>
        <taxon>eudicotyledons</taxon>
        <taxon>Gunneridae</taxon>
        <taxon>Pentapetalae</taxon>
        <taxon>rosids</taxon>
        <taxon>fabids</taxon>
        <taxon>Fabales</taxon>
        <taxon>Fabaceae</taxon>
        <taxon>Papilionoideae</taxon>
        <taxon>50 kb inversion clade</taxon>
        <taxon>NPAAA clade</taxon>
        <taxon>indigoferoid/millettioid clade</taxon>
        <taxon>Phaseoleae</taxon>
        <taxon>Canavalia</taxon>
    </lineage>
</organism>
<dbReference type="SUPFAM" id="SSF82153">
    <property type="entry name" value="FAS1 domain"/>
    <property type="match status" value="2"/>
</dbReference>
<comment type="subcellular location">
    <subcellularLocation>
        <location evidence="1">Cell membrane</location>
        <topology evidence="1">Lipid-anchor</topology>
        <topology evidence="1">GPI-anchor</topology>
    </subcellularLocation>
</comment>
<keyword evidence="10" id="KW-0449">Lipoprotein</keyword>
<comment type="similarity">
    <text evidence="2">Belongs to the fasciclin-like AGP family.</text>
</comment>
<comment type="function">
    <text evidence="11">May be a cell surface adhesion protein.</text>
</comment>
<dbReference type="PANTHER" id="PTHR32382">
    <property type="entry name" value="FASCICLIN-LIKE ARABINOGALACTAN PROTEIN"/>
    <property type="match status" value="1"/>
</dbReference>
<feature type="compositionally biased region" description="Pro residues" evidence="12">
    <location>
        <begin position="412"/>
        <end position="421"/>
    </location>
</feature>
<feature type="compositionally biased region" description="Pro residues" evidence="12">
    <location>
        <begin position="377"/>
        <end position="403"/>
    </location>
</feature>
<keyword evidence="8 13" id="KW-0472">Membrane</keyword>
<dbReference type="InterPro" id="IPR000782">
    <property type="entry name" value="FAS1_domain"/>
</dbReference>
<keyword evidence="16" id="KW-1185">Reference proteome</keyword>
<dbReference type="PROSITE" id="PS50213">
    <property type="entry name" value="FAS1"/>
    <property type="match status" value="2"/>
</dbReference>
<dbReference type="EMBL" id="JAYMYQ010000004">
    <property type="protein sequence ID" value="KAK7340130.1"/>
    <property type="molecule type" value="Genomic_DNA"/>
</dbReference>
<protein>
    <recommendedName>
        <fullName evidence="14">FAS1 domain-containing protein</fullName>
    </recommendedName>
</protein>
<evidence type="ECO:0000256" key="9">
    <source>
        <dbReference type="ARBA" id="ARBA00023180"/>
    </source>
</evidence>
<dbReference type="FunFam" id="2.30.180.10:FF:000010">
    <property type="entry name" value="Fasciclin-like arabinogalactan protein 2"/>
    <property type="match status" value="1"/>
</dbReference>
<evidence type="ECO:0000256" key="2">
    <source>
        <dbReference type="ARBA" id="ARBA00007843"/>
    </source>
</evidence>
<evidence type="ECO:0000256" key="8">
    <source>
        <dbReference type="ARBA" id="ARBA00023136"/>
    </source>
</evidence>
<reference evidence="15 16" key="1">
    <citation type="submission" date="2024-01" db="EMBL/GenBank/DDBJ databases">
        <title>The genomes of 5 underutilized Papilionoideae crops provide insights into root nodulation and disease resistanc.</title>
        <authorList>
            <person name="Jiang F."/>
        </authorList>
    </citation>
    <scope>NUCLEOTIDE SEQUENCE [LARGE SCALE GENOMIC DNA]</scope>
    <source>
        <strain evidence="15">LVBAO_FW01</strain>
        <tissue evidence="15">Leaves</tissue>
    </source>
</reference>
<dbReference type="SMART" id="SM00554">
    <property type="entry name" value="FAS1"/>
    <property type="match status" value="1"/>
</dbReference>
<keyword evidence="13" id="KW-1133">Transmembrane helix</keyword>
<keyword evidence="13" id="KW-0812">Transmembrane</keyword>
<evidence type="ECO:0000313" key="16">
    <source>
        <dbReference type="Proteomes" id="UP001367508"/>
    </source>
</evidence>
<comment type="caution">
    <text evidence="15">The sequence shown here is derived from an EMBL/GenBank/DDBJ whole genome shotgun (WGS) entry which is preliminary data.</text>
</comment>
<gene>
    <name evidence="15" type="ORF">VNO77_20824</name>
</gene>
<feature type="domain" description="FAS1" evidence="14">
    <location>
        <begin position="66"/>
        <end position="213"/>
    </location>
</feature>
<accession>A0AAN9QJQ0</accession>
<evidence type="ECO:0000256" key="3">
    <source>
        <dbReference type="ARBA" id="ARBA00022475"/>
    </source>
</evidence>
<evidence type="ECO:0000256" key="7">
    <source>
        <dbReference type="ARBA" id="ARBA00022974"/>
    </source>
</evidence>
<evidence type="ECO:0000256" key="10">
    <source>
        <dbReference type="ARBA" id="ARBA00023288"/>
    </source>
</evidence>
<evidence type="ECO:0000256" key="4">
    <source>
        <dbReference type="ARBA" id="ARBA00022622"/>
    </source>
</evidence>
<evidence type="ECO:0000256" key="11">
    <source>
        <dbReference type="ARBA" id="ARBA00024686"/>
    </source>
</evidence>
<keyword evidence="5" id="KW-0732">Signal</keyword>
<evidence type="ECO:0000313" key="15">
    <source>
        <dbReference type="EMBL" id="KAK7340130.1"/>
    </source>
</evidence>
<evidence type="ECO:0000256" key="5">
    <source>
        <dbReference type="ARBA" id="ARBA00022729"/>
    </source>
</evidence>
<name>A0AAN9QJQ0_CANGL</name>
<keyword evidence="6" id="KW-0677">Repeat</keyword>
<feature type="compositionally biased region" description="Low complexity" evidence="12">
    <location>
        <begin position="422"/>
        <end position="434"/>
    </location>
</feature>
<dbReference type="GO" id="GO:0098552">
    <property type="term" value="C:side of membrane"/>
    <property type="evidence" value="ECO:0007669"/>
    <property type="project" value="UniProtKB-KW"/>
</dbReference>
<keyword evidence="4" id="KW-0336">GPI-anchor</keyword>
<dbReference type="PANTHER" id="PTHR32382:SF5">
    <property type="entry name" value="FASCICLIN-LIKE ARABINOGALACTAN PROTEIN 8"/>
    <property type="match status" value="1"/>
</dbReference>
<feature type="domain" description="FAS1" evidence="14">
    <location>
        <begin position="226"/>
        <end position="366"/>
    </location>
</feature>
<dbReference type="Pfam" id="PF02469">
    <property type="entry name" value="Fasciclin"/>
    <property type="match status" value="2"/>
</dbReference>
<evidence type="ECO:0000256" key="13">
    <source>
        <dbReference type="SAM" id="Phobius"/>
    </source>
</evidence>
<dbReference type="Proteomes" id="UP001367508">
    <property type="component" value="Unassembled WGS sequence"/>
</dbReference>
<feature type="region of interest" description="Disordered" evidence="12">
    <location>
        <begin position="375"/>
        <end position="448"/>
    </location>
</feature>
<dbReference type="AlphaFoldDB" id="A0AAN9QJQ0"/>
<proteinExistence type="inferred from homology"/>
<keyword evidence="3" id="KW-1003">Cell membrane</keyword>
<dbReference type="InterPro" id="IPR036378">
    <property type="entry name" value="FAS1_dom_sf"/>
</dbReference>
<evidence type="ECO:0000256" key="1">
    <source>
        <dbReference type="ARBA" id="ARBA00004609"/>
    </source>
</evidence>
<evidence type="ECO:0000259" key="14">
    <source>
        <dbReference type="PROSITE" id="PS50213"/>
    </source>
</evidence>
<evidence type="ECO:0000256" key="12">
    <source>
        <dbReference type="SAM" id="MobiDB-lite"/>
    </source>
</evidence>
<dbReference type="Gene3D" id="2.30.180.10">
    <property type="entry name" value="FAS1 domain"/>
    <property type="match status" value="2"/>
</dbReference>
<dbReference type="GO" id="GO:0005886">
    <property type="term" value="C:plasma membrane"/>
    <property type="evidence" value="ECO:0007669"/>
    <property type="project" value="UniProtKB-SubCell"/>
</dbReference>
<keyword evidence="7" id="KW-0654">Proteoglycan</keyword>
<dbReference type="FunFam" id="2.30.180.10:FF:000008">
    <property type="entry name" value="Fasciclin-like arabinogalactan protein 10"/>
    <property type="match status" value="1"/>
</dbReference>
<dbReference type="InterPro" id="IPR033254">
    <property type="entry name" value="Plant_FLA"/>
</dbReference>
<feature type="transmembrane region" description="Helical" evidence="13">
    <location>
        <begin position="50"/>
        <end position="69"/>
    </location>
</feature>
<evidence type="ECO:0000256" key="6">
    <source>
        <dbReference type="ARBA" id="ARBA00022737"/>
    </source>
</evidence>
<keyword evidence="9" id="KW-0325">Glycoprotein</keyword>